<dbReference type="Gramene" id="GBG66336">
    <property type="protein sequence ID" value="GBG66336"/>
    <property type="gene ID" value="CBR_g58826"/>
</dbReference>
<name>A0A388K8J9_CHABU</name>
<feature type="compositionally biased region" description="Basic and acidic residues" evidence="1">
    <location>
        <begin position="537"/>
        <end position="546"/>
    </location>
</feature>
<feature type="compositionally biased region" description="Basic and acidic residues" evidence="1">
    <location>
        <begin position="267"/>
        <end position="277"/>
    </location>
</feature>
<evidence type="ECO:0000313" key="3">
    <source>
        <dbReference type="Proteomes" id="UP000265515"/>
    </source>
</evidence>
<feature type="region of interest" description="Disordered" evidence="1">
    <location>
        <begin position="154"/>
        <end position="278"/>
    </location>
</feature>
<dbReference type="AlphaFoldDB" id="A0A388K8J9"/>
<keyword evidence="3" id="KW-1185">Reference proteome</keyword>
<feature type="compositionally biased region" description="Acidic residues" evidence="1">
    <location>
        <begin position="210"/>
        <end position="227"/>
    </location>
</feature>
<evidence type="ECO:0008006" key="4">
    <source>
        <dbReference type="Google" id="ProtNLM"/>
    </source>
</evidence>
<feature type="compositionally biased region" description="Basic and acidic residues" evidence="1">
    <location>
        <begin position="435"/>
        <end position="458"/>
    </location>
</feature>
<protein>
    <recommendedName>
        <fullName evidence="4">Myb-like domain-containing protein</fullName>
    </recommendedName>
</protein>
<organism evidence="2 3">
    <name type="scientific">Chara braunii</name>
    <name type="common">Braun's stonewort</name>
    <dbReference type="NCBI Taxonomy" id="69332"/>
    <lineage>
        <taxon>Eukaryota</taxon>
        <taxon>Viridiplantae</taxon>
        <taxon>Streptophyta</taxon>
        <taxon>Charophyceae</taxon>
        <taxon>Charales</taxon>
        <taxon>Characeae</taxon>
        <taxon>Chara</taxon>
    </lineage>
</organism>
<dbReference type="EMBL" id="BFEA01000072">
    <property type="protein sequence ID" value="GBG66336.1"/>
    <property type="molecule type" value="Genomic_DNA"/>
</dbReference>
<feature type="region of interest" description="Disordered" evidence="1">
    <location>
        <begin position="1"/>
        <end position="29"/>
    </location>
</feature>
<dbReference type="PANTHER" id="PTHR33492:SF11">
    <property type="entry name" value="OS04G0670900 PROTEIN"/>
    <property type="match status" value="1"/>
</dbReference>
<feature type="compositionally biased region" description="Basic and acidic residues" evidence="1">
    <location>
        <begin position="228"/>
        <end position="251"/>
    </location>
</feature>
<sequence length="546" mass="58424">MESYQSTTDPCAGNGGGFQTQDMRQQGSVHYSTPSLLSVQSFSGQMQEVVRAGPIQVPPARARSPSVHHVDAARRRFVVRPTAESLHAGAGHTGQTSFCTQVGGGYGMPSPHMLSGAGGYGIAPHVYPAQHTVERGRVMRDEWQWSPQCRQPLQPMHGGLSAPSPMSVLRSAAEASPSLAEVQREDMDEGWPVHSRAPSPAGLQGPSFAGEEDDFVGDNEVEGDGGDVDGRNSDNEQEERDSATVEQRDGGENEAGPQTSKRANKRGGKDAAAESKKQNIPWSLDERIALSRIMAEDDALMADADGQHWFKRSKDRYEWVYDRMVELGFPHRSAEDCCKKWQGMMAAAKLILDKCENASGKPSYLDMTLEERKAEQVPLGFEKALWEAMGWKLNRPSIKCDKTLASENLPVNAGGNSSSGGPARPSSGRSASDGKATEDSDHAAKTWRTNTDKARMDDTISGGTALGRAMEDATRSYGEGLDKAAATLARATSEAGSTIAAKIGDVADPMRGGNTVLEMLVGVLARRGGGGNSAAYDRGDTDPSSR</sequence>
<gene>
    <name evidence="2" type="ORF">CBR_g58826</name>
</gene>
<comment type="caution">
    <text evidence="2">The sequence shown here is derived from an EMBL/GenBank/DDBJ whole genome shotgun (WGS) entry which is preliminary data.</text>
</comment>
<evidence type="ECO:0000313" key="2">
    <source>
        <dbReference type="EMBL" id="GBG66336.1"/>
    </source>
</evidence>
<proteinExistence type="predicted"/>
<feature type="compositionally biased region" description="Low complexity" evidence="1">
    <location>
        <begin position="412"/>
        <end position="431"/>
    </location>
</feature>
<feature type="region of interest" description="Disordered" evidence="1">
    <location>
        <begin position="527"/>
        <end position="546"/>
    </location>
</feature>
<feature type="compositionally biased region" description="Polar residues" evidence="1">
    <location>
        <begin position="19"/>
        <end position="29"/>
    </location>
</feature>
<dbReference type="Proteomes" id="UP000265515">
    <property type="component" value="Unassembled WGS sequence"/>
</dbReference>
<reference evidence="2 3" key="1">
    <citation type="journal article" date="2018" name="Cell">
        <title>The Chara Genome: Secondary Complexity and Implications for Plant Terrestrialization.</title>
        <authorList>
            <person name="Nishiyama T."/>
            <person name="Sakayama H."/>
            <person name="Vries J.D."/>
            <person name="Buschmann H."/>
            <person name="Saint-Marcoux D."/>
            <person name="Ullrich K.K."/>
            <person name="Haas F.B."/>
            <person name="Vanderstraeten L."/>
            <person name="Becker D."/>
            <person name="Lang D."/>
            <person name="Vosolsobe S."/>
            <person name="Rombauts S."/>
            <person name="Wilhelmsson P.K.I."/>
            <person name="Janitza P."/>
            <person name="Kern R."/>
            <person name="Heyl A."/>
            <person name="Rumpler F."/>
            <person name="Villalobos L.I.A.C."/>
            <person name="Clay J.M."/>
            <person name="Skokan R."/>
            <person name="Toyoda A."/>
            <person name="Suzuki Y."/>
            <person name="Kagoshima H."/>
            <person name="Schijlen E."/>
            <person name="Tajeshwar N."/>
            <person name="Catarino B."/>
            <person name="Hetherington A.J."/>
            <person name="Saltykova A."/>
            <person name="Bonnot C."/>
            <person name="Breuninger H."/>
            <person name="Symeonidi A."/>
            <person name="Radhakrishnan G.V."/>
            <person name="Van Nieuwerburgh F."/>
            <person name="Deforce D."/>
            <person name="Chang C."/>
            <person name="Karol K.G."/>
            <person name="Hedrich R."/>
            <person name="Ulvskov P."/>
            <person name="Glockner G."/>
            <person name="Delwiche C.F."/>
            <person name="Petrasek J."/>
            <person name="Van de Peer Y."/>
            <person name="Friml J."/>
            <person name="Beilby M."/>
            <person name="Dolan L."/>
            <person name="Kohara Y."/>
            <person name="Sugano S."/>
            <person name="Fujiyama A."/>
            <person name="Delaux P.-M."/>
            <person name="Quint M."/>
            <person name="TheiBen G."/>
            <person name="Hagemann M."/>
            <person name="Harholt J."/>
            <person name="Dunand C."/>
            <person name="Zachgo S."/>
            <person name="Langdale J."/>
            <person name="Maumus F."/>
            <person name="Straeten D.V.D."/>
            <person name="Gould S.B."/>
            <person name="Rensing S.A."/>
        </authorList>
    </citation>
    <scope>NUCLEOTIDE SEQUENCE [LARGE SCALE GENOMIC DNA]</scope>
    <source>
        <strain evidence="2 3">S276</strain>
    </source>
</reference>
<evidence type="ECO:0000256" key="1">
    <source>
        <dbReference type="SAM" id="MobiDB-lite"/>
    </source>
</evidence>
<dbReference type="PANTHER" id="PTHR33492">
    <property type="entry name" value="OSJNBA0043A12.37 PROTEIN-RELATED"/>
    <property type="match status" value="1"/>
</dbReference>
<feature type="region of interest" description="Disordered" evidence="1">
    <location>
        <begin position="409"/>
        <end position="462"/>
    </location>
</feature>
<accession>A0A388K8J9</accession>